<dbReference type="Proteomes" id="UP000559027">
    <property type="component" value="Unassembled WGS sequence"/>
</dbReference>
<protein>
    <submittedName>
        <fullName evidence="1">Uncharacterized protein</fullName>
    </submittedName>
</protein>
<dbReference type="EMBL" id="JAACJO010000006">
    <property type="protein sequence ID" value="KAF5357203.1"/>
    <property type="molecule type" value="Genomic_DNA"/>
</dbReference>
<accession>A0A8H5LHE2</accession>
<gene>
    <name evidence="1" type="ORF">D9756_006621</name>
</gene>
<evidence type="ECO:0000313" key="1">
    <source>
        <dbReference type="EMBL" id="KAF5357203.1"/>
    </source>
</evidence>
<dbReference type="AlphaFoldDB" id="A0A8H5LHE2"/>
<keyword evidence="2" id="KW-1185">Reference proteome</keyword>
<sequence length="146" mass="15384">MDISIGSCTTTRTFGGDWAELSTYSRRLTLIRTLGLVLVHPSSLSTMYKLLATAVFFAFSTQVALGALGAGETCVTIAGPTKEKCARGLNCCFVANDFSVCHKGECPTQYIPEGALCNELSKPLFAPTNLHPVGAGFAGPVEGECN</sequence>
<evidence type="ECO:0000313" key="2">
    <source>
        <dbReference type="Proteomes" id="UP000559027"/>
    </source>
</evidence>
<name>A0A8H5LHE2_9AGAR</name>
<proteinExistence type="predicted"/>
<comment type="caution">
    <text evidence="1">The sequence shown here is derived from an EMBL/GenBank/DDBJ whole genome shotgun (WGS) entry which is preliminary data.</text>
</comment>
<organism evidence="1 2">
    <name type="scientific">Leucocoprinus leucothites</name>
    <dbReference type="NCBI Taxonomy" id="201217"/>
    <lineage>
        <taxon>Eukaryota</taxon>
        <taxon>Fungi</taxon>
        <taxon>Dikarya</taxon>
        <taxon>Basidiomycota</taxon>
        <taxon>Agaricomycotina</taxon>
        <taxon>Agaricomycetes</taxon>
        <taxon>Agaricomycetidae</taxon>
        <taxon>Agaricales</taxon>
        <taxon>Agaricineae</taxon>
        <taxon>Agaricaceae</taxon>
        <taxon>Leucocoprinus</taxon>
    </lineage>
</organism>
<reference evidence="1 2" key="1">
    <citation type="journal article" date="2020" name="ISME J.">
        <title>Uncovering the hidden diversity of litter-decomposition mechanisms in mushroom-forming fungi.</title>
        <authorList>
            <person name="Floudas D."/>
            <person name="Bentzer J."/>
            <person name="Ahren D."/>
            <person name="Johansson T."/>
            <person name="Persson P."/>
            <person name="Tunlid A."/>
        </authorList>
    </citation>
    <scope>NUCLEOTIDE SEQUENCE [LARGE SCALE GENOMIC DNA]</scope>
    <source>
        <strain evidence="1 2">CBS 146.42</strain>
    </source>
</reference>
<dbReference type="OrthoDB" id="2881139at2759"/>